<dbReference type="AlphaFoldDB" id="A0A5B8LXT7"/>
<feature type="domain" description="Carbohydrate kinase FGGY N-terminal" evidence="4">
    <location>
        <begin position="7"/>
        <end position="242"/>
    </location>
</feature>
<sequence>MSAEMAWLGIDIGTQSVRALVAAGDGTILASGQAPLASHREAGRHEQDPRQWWEAVGAACRQAMADIDRNRVAGLAVCGTSGTVLLADQQLRPLSAGIMYDDRRATGQVETVNDIGAALWRRMGYGRMQPVWALPKILWLTADAAPDALVFHQADFITSLMAGQRTAADTSNALKSGCDLVTEDWDGALIAALGLDPIVLPRLVRPGTEIGRVCMESAAHCGLRPGTPILAGMTDGCAAQLGSGAVTVGSWNSVLGTTLILKGTSPALIPDDSGAVYSHRSPLGEWLPGGASSSGAGAIARLLPGLDPDALEAAAAARPLPLPAYPLASERGERFPFTAAEAEAFFLEPAMQDDAVDGYHALAVGIAAMERLCFDHVEQLGFPTHGQIAVSGGAVRSRFLTQLRADMLGRELIVPGVAEPALGMAVLAAASQVGLHQAGASMVRRGKVVEPSPARQQQCFDRYGALVIALQQRGWLPARLAAHAKGKINR</sequence>
<dbReference type="InterPro" id="IPR043129">
    <property type="entry name" value="ATPase_NBD"/>
</dbReference>
<evidence type="ECO:0000313" key="6">
    <source>
        <dbReference type="EMBL" id="QDZ12621.1"/>
    </source>
</evidence>
<dbReference type="InterPro" id="IPR000577">
    <property type="entry name" value="Carb_kinase_FGGY"/>
</dbReference>
<reference evidence="6 7" key="1">
    <citation type="submission" date="2019-07" db="EMBL/GenBank/DDBJ databases">
        <title>Full genome sequence of Devosia sp. Gsoil 520.</title>
        <authorList>
            <person name="Im W.-T."/>
        </authorList>
    </citation>
    <scope>NUCLEOTIDE SEQUENCE [LARGE SCALE GENOMIC DNA]</scope>
    <source>
        <strain evidence="6 7">Gsoil 520</strain>
    </source>
</reference>
<dbReference type="InterPro" id="IPR050406">
    <property type="entry name" value="FGGY_Carb_Kinase"/>
</dbReference>
<dbReference type="PANTHER" id="PTHR43095">
    <property type="entry name" value="SUGAR KINASE"/>
    <property type="match status" value="1"/>
</dbReference>
<evidence type="ECO:0000256" key="3">
    <source>
        <dbReference type="ARBA" id="ARBA00022777"/>
    </source>
</evidence>
<dbReference type="CDD" id="cd07783">
    <property type="entry name" value="ASKHA_NBD_FGGY_SePSK_AtXK1-like"/>
    <property type="match status" value="1"/>
</dbReference>
<dbReference type="PIRSF" id="PIRSF000538">
    <property type="entry name" value="GlpK"/>
    <property type="match status" value="1"/>
</dbReference>
<dbReference type="Gene3D" id="3.30.420.40">
    <property type="match status" value="2"/>
</dbReference>
<dbReference type="EMBL" id="CP042304">
    <property type="protein sequence ID" value="QDZ12621.1"/>
    <property type="molecule type" value="Genomic_DNA"/>
</dbReference>
<dbReference type="GO" id="GO:0016301">
    <property type="term" value="F:kinase activity"/>
    <property type="evidence" value="ECO:0007669"/>
    <property type="project" value="UniProtKB-KW"/>
</dbReference>
<dbReference type="PANTHER" id="PTHR43095:SF5">
    <property type="entry name" value="XYLULOSE KINASE"/>
    <property type="match status" value="1"/>
</dbReference>
<dbReference type="InterPro" id="IPR018485">
    <property type="entry name" value="FGGY_C"/>
</dbReference>
<accession>A0A5B8LXT7</accession>
<dbReference type="RefSeq" id="WP_146291809.1">
    <property type="nucleotide sequence ID" value="NZ_CP042304.1"/>
</dbReference>
<keyword evidence="2" id="KW-0808">Transferase</keyword>
<evidence type="ECO:0000259" key="5">
    <source>
        <dbReference type="Pfam" id="PF02782"/>
    </source>
</evidence>
<dbReference type="GO" id="GO:0005975">
    <property type="term" value="P:carbohydrate metabolic process"/>
    <property type="evidence" value="ECO:0007669"/>
    <property type="project" value="InterPro"/>
</dbReference>
<dbReference type="SUPFAM" id="SSF53067">
    <property type="entry name" value="Actin-like ATPase domain"/>
    <property type="match status" value="2"/>
</dbReference>
<name>A0A5B8LXT7_9HYPH</name>
<proteinExistence type="inferred from homology"/>
<feature type="domain" description="Carbohydrate kinase FGGY C-terminal" evidence="5">
    <location>
        <begin position="311"/>
        <end position="430"/>
    </location>
</feature>
<evidence type="ECO:0000256" key="2">
    <source>
        <dbReference type="ARBA" id="ARBA00022679"/>
    </source>
</evidence>
<dbReference type="OrthoDB" id="9805576at2"/>
<keyword evidence="3 6" id="KW-0418">Kinase</keyword>
<gene>
    <name evidence="6" type="ORF">FPZ08_18825</name>
</gene>
<dbReference type="Proteomes" id="UP000315364">
    <property type="component" value="Chromosome"/>
</dbReference>
<dbReference type="Pfam" id="PF02782">
    <property type="entry name" value="FGGY_C"/>
    <property type="match status" value="1"/>
</dbReference>
<protein>
    <submittedName>
        <fullName evidence="6">Carbohydrate kinase</fullName>
    </submittedName>
</protein>
<evidence type="ECO:0000256" key="1">
    <source>
        <dbReference type="ARBA" id="ARBA00009156"/>
    </source>
</evidence>
<dbReference type="InterPro" id="IPR018484">
    <property type="entry name" value="FGGY_N"/>
</dbReference>
<keyword evidence="7" id="KW-1185">Reference proteome</keyword>
<dbReference type="Pfam" id="PF00370">
    <property type="entry name" value="FGGY_N"/>
    <property type="match status" value="1"/>
</dbReference>
<comment type="similarity">
    <text evidence="1">Belongs to the FGGY kinase family.</text>
</comment>
<evidence type="ECO:0000313" key="7">
    <source>
        <dbReference type="Proteomes" id="UP000315364"/>
    </source>
</evidence>
<dbReference type="KEGG" id="dea:FPZ08_18825"/>
<evidence type="ECO:0000259" key="4">
    <source>
        <dbReference type="Pfam" id="PF00370"/>
    </source>
</evidence>
<organism evidence="6 7">
    <name type="scientific">Devosia ginsengisoli</name>
    <dbReference type="NCBI Taxonomy" id="400770"/>
    <lineage>
        <taxon>Bacteria</taxon>
        <taxon>Pseudomonadati</taxon>
        <taxon>Pseudomonadota</taxon>
        <taxon>Alphaproteobacteria</taxon>
        <taxon>Hyphomicrobiales</taxon>
        <taxon>Devosiaceae</taxon>
        <taxon>Devosia</taxon>
    </lineage>
</organism>